<sequence>MADRDSHQGMDELLRQLEGDYIKAVKDNESTTVESFIEEFLYDSWDYNEENIENIKSVMSRYSNGKIHQGTFSKSFNKMLKHLKLKLEQLDSDMEYPVLHSNNGAALLVAFVDGLVIQYYIGVYDVNQLREMTPSIKRVILQALKTEGTE</sequence>
<dbReference type="EMBL" id="CP162551">
    <property type="protein sequence ID" value="XDI37778.1"/>
    <property type="molecule type" value="Genomic_DNA"/>
</dbReference>
<proteinExistence type="predicted"/>
<protein>
    <recommendedName>
        <fullName evidence="2">Tetracyclin repressor-like C-terminal domain-containing protein</fullName>
    </recommendedName>
</protein>
<evidence type="ECO:0008006" key="2">
    <source>
        <dbReference type="Google" id="ProtNLM"/>
    </source>
</evidence>
<organism evidence="1">
    <name type="scientific">Alkalihalophilus sp. As8PL</name>
    <dbReference type="NCBI Taxonomy" id="3237103"/>
    <lineage>
        <taxon>Bacteria</taxon>
        <taxon>Bacillati</taxon>
        <taxon>Bacillota</taxon>
        <taxon>Bacilli</taxon>
        <taxon>Bacillales</taxon>
        <taxon>Bacillaceae</taxon>
        <taxon>Alkalihalophilus</taxon>
    </lineage>
</organism>
<name>A0AB39BW11_9BACI</name>
<accession>A0AB39BW11</accession>
<dbReference type="RefSeq" id="WP_368505106.1">
    <property type="nucleotide sequence ID" value="NZ_CP162551.1"/>
</dbReference>
<reference evidence="1" key="1">
    <citation type="submission" date="2024-07" db="EMBL/GenBank/DDBJ databases">
        <title>Identification and characteristics of an arsenic-resistant bacterial isolate, which belongs to a novel species.</title>
        <authorList>
            <person name="Juszczyk A."/>
            <person name="Kowalczyk A."/>
            <person name="Was K."/>
            <person name="Kosowicz W."/>
            <person name="Budzyn A."/>
            <person name="Latowski D."/>
        </authorList>
    </citation>
    <scope>NUCLEOTIDE SEQUENCE</scope>
    <source>
        <strain evidence="1">As8PL</strain>
    </source>
</reference>
<evidence type="ECO:0000313" key="1">
    <source>
        <dbReference type="EMBL" id="XDI37778.1"/>
    </source>
</evidence>
<dbReference type="AlphaFoldDB" id="A0AB39BW11"/>
<gene>
    <name evidence="1" type="ORF">AB3N04_05515</name>
</gene>